<name>A0ABX1J5T4_9PSEU</name>
<accession>A0ABX1J5T4</accession>
<comment type="caution">
    <text evidence="2">The sequence shown here is derived from an EMBL/GenBank/DDBJ whole genome shotgun (WGS) entry which is preliminary data.</text>
</comment>
<sequence length="170" mass="17928">MRYVSVLLVAAIAGTAAGLFGGSGNGARVVGASVACVVLAVGMFLIARHEDRAGVARMSRFLLWVVFVVVALPGLAWFALWMSDLDPQALYGLAAVAVAGLPVAMTRLHPRAVPLTSGFCLLVVVATLVLWRRLFLFLPASVAAAGGWLLSLALLGYARRRRTEIVVPSN</sequence>
<evidence type="ECO:0000313" key="3">
    <source>
        <dbReference type="Proteomes" id="UP000715441"/>
    </source>
</evidence>
<feature type="transmembrane region" description="Helical" evidence="1">
    <location>
        <begin position="112"/>
        <end position="131"/>
    </location>
</feature>
<keyword evidence="3" id="KW-1185">Reference proteome</keyword>
<proteinExistence type="predicted"/>
<feature type="transmembrane region" description="Helical" evidence="1">
    <location>
        <begin position="88"/>
        <end position="105"/>
    </location>
</feature>
<evidence type="ECO:0000313" key="2">
    <source>
        <dbReference type="EMBL" id="NKQ55152.1"/>
    </source>
</evidence>
<reference evidence="2 3" key="1">
    <citation type="submission" date="2020-04" db="EMBL/GenBank/DDBJ databases">
        <title>Novel species.</title>
        <authorList>
            <person name="Teo W.F.A."/>
            <person name="Lipun K."/>
            <person name="Srisuk N."/>
            <person name="Duangmal K."/>
        </authorList>
    </citation>
    <scope>NUCLEOTIDE SEQUENCE [LARGE SCALE GENOMIC DNA]</scope>
    <source>
        <strain evidence="2 3">K13G38</strain>
    </source>
</reference>
<gene>
    <name evidence="2" type="ORF">HFP15_19910</name>
</gene>
<keyword evidence="1" id="KW-0472">Membrane</keyword>
<organism evidence="2 3">
    <name type="scientific">Amycolatopsis acididurans</name>
    <dbReference type="NCBI Taxonomy" id="2724524"/>
    <lineage>
        <taxon>Bacteria</taxon>
        <taxon>Bacillati</taxon>
        <taxon>Actinomycetota</taxon>
        <taxon>Actinomycetes</taxon>
        <taxon>Pseudonocardiales</taxon>
        <taxon>Pseudonocardiaceae</taxon>
        <taxon>Amycolatopsis</taxon>
    </lineage>
</organism>
<protein>
    <submittedName>
        <fullName evidence="2">Uncharacterized protein</fullName>
    </submittedName>
</protein>
<keyword evidence="1" id="KW-0812">Transmembrane</keyword>
<dbReference type="Proteomes" id="UP000715441">
    <property type="component" value="Unassembled WGS sequence"/>
</dbReference>
<dbReference type="EMBL" id="JAAXLS010000013">
    <property type="protein sequence ID" value="NKQ55152.1"/>
    <property type="molecule type" value="Genomic_DNA"/>
</dbReference>
<feature type="transmembrane region" description="Helical" evidence="1">
    <location>
        <begin position="27"/>
        <end position="49"/>
    </location>
</feature>
<evidence type="ECO:0000256" key="1">
    <source>
        <dbReference type="SAM" id="Phobius"/>
    </source>
</evidence>
<keyword evidence="1" id="KW-1133">Transmembrane helix</keyword>
<feature type="transmembrane region" description="Helical" evidence="1">
    <location>
        <begin position="137"/>
        <end position="158"/>
    </location>
</feature>
<feature type="transmembrane region" description="Helical" evidence="1">
    <location>
        <begin position="61"/>
        <end position="82"/>
    </location>
</feature>
<dbReference type="RefSeq" id="WP_168517805.1">
    <property type="nucleotide sequence ID" value="NZ_JAAXLS010000013.1"/>
</dbReference>